<sequence>MSQRVKLMVAKCWDDDKKMNVDGEGSDIVLPPGVSSDVPLPSSVPTPEPPGTAATYSSADLRDAFTHLQETTRQMSPFATHMLNPYITIFFKFLTTILKDRHALGVVERDIYWEQIAAFLNVRMSRRLLARERERERNDPGSCC</sequence>
<feature type="region of interest" description="Disordered" evidence="1">
    <location>
        <begin position="24"/>
        <end position="56"/>
    </location>
</feature>
<evidence type="ECO:0000313" key="2">
    <source>
        <dbReference type="EMBL" id="THH20659.1"/>
    </source>
</evidence>
<name>A0A4S4M639_9APHY</name>
<proteinExistence type="predicted"/>
<evidence type="ECO:0000256" key="1">
    <source>
        <dbReference type="SAM" id="MobiDB-lite"/>
    </source>
</evidence>
<organism evidence="2 3">
    <name type="scientific">Antrodiella citrinella</name>
    <dbReference type="NCBI Taxonomy" id="2447956"/>
    <lineage>
        <taxon>Eukaryota</taxon>
        <taxon>Fungi</taxon>
        <taxon>Dikarya</taxon>
        <taxon>Basidiomycota</taxon>
        <taxon>Agaricomycotina</taxon>
        <taxon>Agaricomycetes</taxon>
        <taxon>Polyporales</taxon>
        <taxon>Steccherinaceae</taxon>
        <taxon>Antrodiella</taxon>
    </lineage>
</organism>
<reference evidence="2 3" key="1">
    <citation type="submission" date="2019-02" db="EMBL/GenBank/DDBJ databases">
        <title>Genome sequencing of the rare red list fungi Antrodiella citrinella (Flaviporus citrinellus).</title>
        <authorList>
            <person name="Buettner E."/>
            <person name="Kellner H."/>
        </authorList>
    </citation>
    <scope>NUCLEOTIDE SEQUENCE [LARGE SCALE GENOMIC DNA]</scope>
    <source>
        <strain evidence="2 3">DSM 108506</strain>
    </source>
</reference>
<accession>A0A4S4M639</accession>
<dbReference type="OrthoDB" id="2017974at2759"/>
<evidence type="ECO:0000313" key="3">
    <source>
        <dbReference type="Proteomes" id="UP000308730"/>
    </source>
</evidence>
<dbReference type="AlphaFoldDB" id="A0A4S4M639"/>
<protein>
    <submittedName>
        <fullName evidence="2">Uncharacterized protein</fullName>
    </submittedName>
</protein>
<dbReference type="Proteomes" id="UP000308730">
    <property type="component" value="Unassembled WGS sequence"/>
</dbReference>
<keyword evidence="3" id="KW-1185">Reference proteome</keyword>
<comment type="caution">
    <text evidence="2">The sequence shown here is derived from an EMBL/GenBank/DDBJ whole genome shotgun (WGS) entry which is preliminary data.</text>
</comment>
<feature type="compositionally biased region" description="Low complexity" evidence="1">
    <location>
        <begin position="29"/>
        <end position="41"/>
    </location>
</feature>
<gene>
    <name evidence="2" type="ORF">EUX98_g8542</name>
</gene>
<dbReference type="EMBL" id="SGPM01000483">
    <property type="protein sequence ID" value="THH20659.1"/>
    <property type="molecule type" value="Genomic_DNA"/>
</dbReference>